<feature type="transmembrane region" description="Helical" evidence="1">
    <location>
        <begin position="146"/>
        <end position="165"/>
    </location>
</feature>
<protein>
    <submittedName>
        <fullName evidence="2">QueT transporter family protein</fullName>
    </submittedName>
</protein>
<feature type="transmembrane region" description="Helical" evidence="1">
    <location>
        <begin position="87"/>
        <end position="106"/>
    </location>
</feature>
<feature type="transmembrane region" description="Helical" evidence="1">
    <location>
        <begin position="25"/>
        <end position="47"/>
    </location>
</feature>
<sequence length="177" mass="18956">MRENLPEEEYVRRQRRIPILPRRPAHLAAAALIAGAYWAVTVVLAPISYGPVQVRVSEALTTLPYLYPPSIIGLWIGAAAANLTSPFGLVDVVFGSSLTLLAALVTRHMPRPYLAPLPPVVINALGVAVIITAVQNLPLSTLPATAALIGLGQLIACYGLGYPLLRILLRVRSLPTQ</sequence>
<dbReference type="PANTHER" id="PTHR40044">
    <property type="entry name" value="INTEGRAL MEMBRANE PROTEIN-RELATED"/>
    <property type="match status" value="1"/>
</dbReference>
<comment type="caution">
    <text evidence="2">The sequence shown here is derived from an EMBL/GenBank/DDBJ whole genome shotgun (WGS) entry which is preliminary data.</text>
</comment>
<accession>A0A4R1BDH7</accession>
<keyword evidence="3" id="KW-1185">Reference proteome</keyword>
<evidence type="ECO:0000313" key="3">
    <source>
        <dbReference type="Proteomes" id="UP000295244"/>
    </source>
</evidence>
<evidence type="ECO:0000256" key="1">
    <source>
        <dbReference type="SAM" id="Phobius"/>
    </source>
</evidence>
<organism evidence="2 3">
    <name type="scientific">Rubrobacter taiwanensis</name>
    <dbReference type="NCBI Taxonomy" id="185139"/>
    <lineage>
        <taxon>Bacteria</taxon>
        <taxon>Bacillati</taxon>
        <taxon>Actinomycetota</taxon>
        <taxon>Rubrobacteria</taxon>
        <taxon>Rubrobacterales</taxon>
        <taxon>Rubrobacteraceae</taxon>
        <taxon>Rubrobacter</taxon>
    </lineage>
</organism>
<dbReference type="PANTHER" id="PTHR40044:SF1">
    <property type="entry name" value="INTEGRAL MEMBRANE PROTEIN"/>
    <property type="match status" value="1"/>
</dbReference>
<dbReference type="EMBL" id="SKBU01000028">
    <property type="protein sequence ID" value="TCJ15130.1"/>
    <property type="molecule type" value="Genomic_DNA"/>
</dbReference>
<dbReference type="Pfam" id="PF06177">
    <property type="entry name" value="QueT"/>
    <property type="match status" value="1"/>
</dbReference>
<proteinExistence type="predicted"/>
<keyword evidence="1" id="KW-0472">Membrane</keyword>
<evidence type="ECO:0000313" key="2">
    <source>
        <dbReference type="EMBL" id="TCJ15130.1"/>
    </source>
</evidence>
<dbReference type="PIRSF" id="PIRSF031501">
    <property type="entry name" value="QueT"/>
    <property type="match status" value="1"/>
</dbReference>
<keyword evidence="1" id="KW-1133">Transmembrane helix</keyword>
<dbReference type="AlphaFoldDB" id="A0A4R1BDH7"/>
<gene>
    <name evidence="2" type="ORF">E0L93_13315</name>
</gene>
<feature type="transmembrane region" description="Helical" evidence="1">
    <location>
        <begin position="113"/>
        <end position="134"/>
    </location>
</feature>
<reference evidence="2 3" key="1">
    <citation type="submission" date="2019-03" db="EMBL/GenBank/DDBJ databases">
        <title>Whole genome sequence of a novel Rubrobacter taiwanensis strain, isolated from Yellowstone National Park.</title>
        <authorList>
            <person name="Freed S."/>
            <person name="Ramaley R.F."/>
            <person name="Kyndt J.A."/>
        </authorList>
    </citation>
    <scope>NUCLEOTIDE SEQUENCE [LARGE SCALE GENOMIC DNA]</scope>
    <source>
        <strain evidence="2 3">Yellowstone</strain>
    </source>
</reference>
<dbReference type="InterPro" id="IPR010387">
    <property type="entry name" value="QueT"/>
</dbReference>
<dbReference type="RefSeq" id="WP_132692573.1">
    <property type="nucleotide sequence ID" value="NZ_SKBU01000028.1"/>
</dbReference>
<keyword evidence="1" id="KW-0812">Transmembrane</keyword>
<dbReference type="Proteomes" id="UP000295244">
    <property type="component" value="Unassembled WGS sequence"/>
</dbReference>
<dbReference type="OrthoDB" id="9786793at2"/>
<feature type="transmembrane region" description="Helical" evidence="1">
    <location>
        <begin position="59"/>
        <end position="81"/>
    </location>
</feature>
<name>A0A4R1BDH7_9ACTN</name>